<dbReference type="GO" id="GO:0016740">
    <property type="term" value="F:transferase activity"/>
    <property type="evidence" value="ECO:0007669"/>
    <property type="project" value="UniProtKB-KW"/>
</dbReference>
<evidence type="ECO:0000256" key="6">
    <source>
        <dbReference type="ARBA" id="ARBA00022692"/>
    </source>
</evidence>
<dbReference type="PANTHER" id="PTHR21049">
    <property type="entry name" value="RIBOPHORIN I"/>
    <property type="match status" value="1"/>
</dbReference>
<keyword evidence="13" id="KW-1185">Reference proteome</keyword>
<evidence type="ECO:0000256" key="1">
    <source>
        <dbReference type="ARBA" id="ARBA00002791"/>
    </source>
</evidence>
<evidence type="ECO:0000256" key="10">
    <source>
        <dbReference type="ARBA" id="ARBA00023136"/>
    </source>
</evidence>
<evidence type="ECO:0000256" key="5">
    <source>
        <dbReference type="ARBA" id="ARBA00017611"/>
    </source>
</evidence>
<evidence type="ECO:0000256" key="3">
    <source>
        <dbReference type="ARBA" id="ARBA00004922"/>
    </source>
</evidence>
<keyword evidence="6 11" id="KW-0812">Transmembrane</keyword>
<keyword evidence="7 11" id="KW-0732">Signal</keyword>
<dbReference type="AlphaFoldDB" id="A0A504YTE4"/>
<feature type="chain" id="PRO_5021506392" description="Dolichyl-diphosphooligosaccharide--protein glycosyltransferase subunit 1" evidence="11">
    <location>
        <begin position="20"/>
        <end position="590"/>
    </location>
</feature>
<comment type="function">
    <text evidence="1 11">Subunit of the oligosaccharyl transferase (OST) complex that catalyzes the initial transfer of a defined glycan (Glc(3)Man(9)GlcNAc(2) in eukaryotes) from the lipid carrier dolichol-pyrophosphate to an asparagine residue within an Asn-X-Ser/Thr consensus motif in nascent polypeptide chains, the first step in protein N-glycosylation. N-glycosylation occurs cotranslationally and the complex associates with the Sec61 complex at the channel-forming translocon complex that mediates protein translocation across the endoplasmic reticulum (ER). All subunits are required for a maximal enzyme activity.</text>
</comment>
<evidence type="ECO:0000256" key="2">
    <source>
        <dbReference type="ARBA" id="ARBA00004115"/>
    </source>
</evidence>
<evidence type="ECO:0000256" key="8">
    <source>
        <dbReference type="ARBA" id="ARBA00022824"/>
    </source>
</evidence>
<dbReference type="Proteomes" id="UP000316759">
    <property type="component" value="Unassembled WGS sequence"/>
</dbReference>
<keyword evidence="8 11" id="KW-0256">Endoplasmic reticulum</keyword>
<keyword evidence="9 11" id="KW-1133">Transmembrane helix</keyword>
<keyword evidence="10 11" id="KW-0472">Membrane</keyword>
<dbReference type="InterPro" id="IPR007676">
    <property type="entry name" value="Ribophorin_I"/>
</dbReference>
<comment type="pathway">
    <text evidence="3 11">Protein modification; protein glycosylation.</text>
</comment>
<evidence type="ECO:0000256" key="4">
    <source>
        <dbReference type="ARBA" id="ARBA00008905"/>
    </source>
</evidence>
<evidence type="ECO:0000313" key="13">
    <source>
        <dbReference type="Proteomes" id="UP000316759"/>
    </source>
</evidence>
<reference evidence="12 13" key="1">
    <citation type="submission" date="2019-04" db="EMBL/GenBank/DDBJ databases">
        <title>Annotation for the trematode Fasciola gigantica.</title>
        <authorList>
            <person name="Choi Y.-J."/>
        </authorList>
    </citation>
    <scope>NUCLEOTIDE SEQUENCE [LARGE SCALE GENOMIC DNA]</scope>
    <source>
        <strain evidence="12">Uganda_cow_1</strain>
    </source>
</reference>
<name>A0A504YTE4_FASGI</name>
<dbReference type="EMBL" id="SUNJ01003201">
    <property type="protein sequence ID" value="TPP65422.1"/>
    <property type="molecule type" value="Genomic_DNA"/>
</dbReference>
<comment type="similarity">
    <text evidence="4 11">Belongs to the OST1 family.</text>
</comment>
<dbReference type="STRING" id="46835.A0A504YTE4"/>
<proteinExistence type="inferred from homology"/>
<evidence type="ECO:0000256" key="7">
    <source>
        <dbReference type="ARBA" id="ARBA00022729"/>
    </source>
</evidence>
<dbReference type="UniPathway" id="UPA00378"/>
<feature type="transmembrane region" description="Helical" evidence="11">
    <location>
        <begin position="423"/>
        <end position="442"/>
    </location>
</feature>
<evidence type="ECO:0000313" key="12">
    <source>
        <dbReference type="EMBL" id="TPP65422.1"/>
    </source>
</evidence>
<evidence type="ECO:0000256" key="9">
    <source>
        <dbReference type="ARBA" id="ARBA00022989"/>
    </source>
</evidence>
<dbReference type="PANTHER" id="PTHR21049:SF0">
    <property type="entry name" value="DOLICHYL-DIPHOSPHOOLIGOSACCHARIDE--PROTEIN GLYCOSYLTRANSFERASE SUBUNIT 1"/>
    <property type="match status" value="1"/>
</dbReference>
<dbReference type="OrthoDB" id="310030at2759"/>
<comment type="caution">
    <text evidence="12">The sequence shown here is derived from an EMBL/GenBank/DDBJ whole genome shotgun (WGS) entry which is preliminary data.</text>
</comment>
<sequence length="590" mass="67816">MLSPCWLSALFCIFVVCDGLKNLKVTRNIDLKSPVTRIELEITVDDGKGDYEFVLNPSEYSRLSWLSATVGLKSFLFSFKPKGSQKELEVKKSSKPLTHVIHLENKPGQYEFVVLVVLTGQLDPKPKELLQGDNQYVKYTGDVYFYSHYSTEEQVTNILLPVGELLHHTSTPDPVTKSGNKLTYGPYKEKPALSRSPLNVHFENNRPFLKVNQLTRHIEISHWGNIAVEETLEIINAGAKLRGSFSRYDFDLGKGRKSAVASFKTALPAAAKHIYYRDEIGNISTSTVSELLDAVEVRLQPRFPLFGGWKTQYTLGYNVPAHEFLYRRGSQFTLKMRFVDHVYDDQMIDHATIKIVLPELVTNIEFSPPYSVDESPREVLKTYLDTTGRTVLVFTANNLVSEHIKDFTLRYQFNMILMLREPLMLVAAFCAIFLCLIIYVRLDFSIFKDEKAELRMRIQAIVEEAQEFYQQRCDLYQSYEEILNRYKSSKNAGQFSSERKRLEVVHKNLNHRLAQVQGKFGDLYTDGVEKIKEVISLDSRYRDLIQECVQLAERLISGKINKQQYQTSTNDITSKKADLRSRMDALIENL</sequence>
<organism evidence="12 13">
    <name type="scientific">Fasciola gigantica</name>
    <name type="common">Giant liver fluke</name>
    <dbReference type="NCBI Taxonomy" id="46835"/>
    <lineage>
        <taxon>Eukaryota</taxon>
        <taxon>Metazoa</taxon>
        <taxon>Spiralia</taxon>
        <taxon>Lophotrochozoa</taxon>
        <taxon>Platyhelminthes</taxon>
        <taxon>Trematoda</taxon>
        <taxon>Digenea</taxon>
        <taxon>Plagiorchiida</taxon>
        <taxon>Echinostomata</taxon>
        <taxon>Echinostomatoidea</taxon>
        <taxon>Fasciolidae</taxon>
        <taxon>Fasciola</taxon>
    </lineage>
</organism>
<dbReference type="Pfam" id="PF04597">
    <property type="entry name" value="Ribophorin_I"/>
    <property type="match status" value="1"/>
</dbReference>
<dbReference type="GO" id="GO:0018279">
    <property type="term" value="P:protein N-linked glycosylation via asparagine"/>
    <property type="evidence" value="ECO:0007669"/>
    <property type="project" value="TreeGrafter"/>
</dbReference>
<comment type="subunit">
    <text evidence="11">Component of the oligosaccharyltransferase (OST) complex.</text>
</comment>
<keyword evidence="12" id="KW-0808">Transferase</keyword>
<comment type="subcellular location">
    <subcellularLocation>
        <location evidence="2 11">Endoplasmic reticulum membrane</location>
        <topology evidence="2 11">Single-pass type I membrane protein</topology>
    </subcellularLocation>
</comment>
<accession>A0A504YTE4</accession>
<evidence type="ECO:0000256" key="11">
    <source>
        <dbReference type="RuleBase" id="RU361143"/>
    </source>
</evidence>
<gene>
    <name evidence="12" type="ORF">FGIG_07660</name>
</gene>
<dbReference type="GO" id="GO:0008250">
    <property type="term" value="C:oligosaccharyltransferase complex"/>
    <property type="evidence" value="ECO:0007669"/>
    <property type="project" value="UniProtKB-UniRule"/>
</dbReference>
<protein>
    <recommendedName>
        <fullName evidence="5 11">Dolichyl-diphosphooligosaccharide--protein glycosyltransferase subunit 1</fullName>
    </recommendedName>
</protein>
<feature type="signal peptide" evidence="11">
    <location>
        <begin position="1"/>
        <end position="19"/>
    </location>
</feature>